<keyword evidence="2 4" id="KW-0378">Hydrolase</keyword>
<dbReference type="GO" id="GO:0005737">
    <property type="term" value="C:cytoplasm"/>
    <property type="evidence" value="ECO:0007669"/>
    <property type="project" value="TreeGrafter"/>
</dbReference>
<feature type="chain" id="PRO_5044601616" evidence="5">
    <location>
        <begin position="24"/>
        <end position="548"/>
    </location>
</feature>
<dbReference type="Gene3D" id="2.115.10.20">
    <property type="entry name" value="Glycosyl hydrolase domain, family 43"/>
    <property type="match status" value="1"/>
</dbReference>
<evidence type="ECO:0000256" key="5">
    <source>
        <dbReference type="SAM" id="SignalP"/>
    </source>
</evidence>
<keyword evidence="10" id="KW-1185">Reference proteome</keyword>
<dbReference type="OrthoDB" id="9801455at2"/>
<dbReference type="PANTHER" id="PTHR42800">
    <property type="entry name" value="EXOINULINASE INUD (AFU_ORTHOLOGUE AFUA_5G00480)"/>
    <property type="match status" value="1"/>
</dbReference>
<evidence type="ECO:0000313" key="10">
    <source>
        <dbReference type="Proteomes" id="UP000292307"/>
    </source>
</evidence>
<dbReference type="SMART" id="SM00640">
    <property type="entry name" value="Glyco_32"/>
    <property type="match status" value="1"/>
</dbReference>
<keyword evidence="5" id="KW-0732">Signal</keyword>
<dbReference type="GO" id="GO:0004575">
    <property type="term" value="F:sucrose alpha-glucosidase activity"/>
    <property type="evidence" value="ECO:0007669"/>
    <property type="project" value="TreeGrafter"/>
</dbReference>
<dbReference type="InterPro" id="IPR013320">
    <property type="entry name" value="ConA-like_dom_sf"/>
</dbReference>
<dbReference type="Pfam" id="PF08244">
    <property type="entry name" value="Glyco_hydro_32C"/>
    <property type="match status" value="1"/>
</dbReference>
<evidence type="ECO:0000259" key="7">
    <source>
        <dbReference type="Pfam" id="PF08244"/>
    </source>
</evidence>
<reference evidence="8" key="3">
    <citation type="submission" date="2022-12" db="EMBL/GenBank/DDBJ databases">
        <authorList>
            <person name="Sun Q."/>
            <person name="Kim S."/>
        </authorList>
    </citation>
    <scope>NUCLEOTIDE SEQUENCE</scope>
    <source>
        <strain evidence="8">KCTC 12343</strain>
    </source>
</reference>
<dbReference type="Gene3D" id="2.60.120.560">
    <property type="entry name" value="Exo-inulinase, domain 1"/>
    <property type="match status" value="1"/>
</dbReference>
<dbReference type="CDD" id="cd18622">
    <property type="entry name" value="GH32_Inu-like"/>
    <property type="match status" value="1"/>
</dbReference>
<sequence>MTFKTALPALGLGALLLSGCATPPPDAVYREHHRPQLSFSPERNWMNDPNGLVYHDGEYHLFYQFNPSGNAWGDMSWGHAVSPDLLNWSELPPALPVEKDAKGAITQMFFSGSAVVDHANASGLGQPGKPAMVALYTAMFPQARTLAGKTIQAGTQAQSLAYSLDRGRSWTQYPGNPVIELPPAPYAAEYRDFRDPKLFWHEPQKKWVMVAVLPNLHKALFYSSRDLLKWELMSEFGPAGSVSGIWECPDLFELPVDGDPARRKWVLVMSQNPGHPAGGSGTQYFVGDFDGTRFTWDRAASDGQVQWLDYGADFYAGVTYNGVPDGRRLLVGWMNNWLYGQQVPTTPWRGAQSVPRELSLATVDGKIRLVQQPLAELKRQRAQRVAELASAQVAPGVLPVQSSSAAGDALEIELRLQPGSARYSGIRVQAHGGQYTEVGYDREKGTVYLDRSRAGQAGFHADFAARHHAPVALRSGQLPMRILVDGGSVTVFAGQGEAVLTDQVFPGRTSKDMALFSEGGTAGVTGLSAWSMKPVQLKPANATEGAGR</sequence>
<dbReference type="InterPro" id="IPR013189">
    <property type="entry name" value="Glyco_hydro_32_C"/>
</dbReference>
<evidence type="ECO:0000313" key="8">
    <source>
        <dbReference type="EMBL" id="GGY30878.1"/>
    </source>
</evidence>
<dbReference type="AlphaFoldDB" id="A0A411WVI3"/>
<accession>A0A411WVI3</accession>
<keyword evidence="3 4" id="KW-0326">Glycosidase</keyword>
<dbReference type="EMBL" id="BMWV01000002">
    <property type="protein sequence ID" value="GGY30878.1"/>
    <property type="molecule type" value="Genomic_DNA"/>
</dbReference>
<evidence type="ECO:0000256" key="2">
    <source>
        <dbReference type="ARBA" id="ARBA00022801"/>
    </source>
</evidence>
<feature type="domain" description="Glycosyl hydrolase family 32 N-terminal" evidence="6">
    <location>
        <begin position="39"/>
        <end position="373"/>
    </location>
</feature>
<comment type="similarity">
    <text evidence="1 4">Belongs to the glycosyl hydrolase 32 family.</text>
</comment>
<dbReference type="RefSeq" id="WP_131144895.1">
    <property type="nucleotide sequence ID" value="NZ_BMWV01000002.1"/>
</dbReference>
<feature type="signal peptide" evidence="5">
    <location>
        <begin position="1"/>
        <end position="23"/>
    </location>
</feature>
<evidence type="ECO:0000313" key="11">
    <source>
        <dbReference type="Proteomes" id="UP000628442"/>
    </source>
</evidence>
<dbReference type="InterPro" id="IPR001362">
    <property type="entry name" value="Glyco_hydro_32"/>
</dbReference>
<dbReference type="GO" id="GO:0005987">
    <property type="term" value="P:sucrose catabolic process"/>
    <property type="evidence" value="ECO:0007669"/>
    <property type="project" value="TreeGrafter"/>
</dbReference>
<proteinExistence type="inferred from homology"/>
<dbReference type="EMBL" id="CP036401">
    <property type="protein sequence ID" value="QBI00766.1"/>
    <property type="molecule type" value="Genomic_DNA"/>
</dbReference>
<dbReference type="Pfam" id="PF00251">
    <property type="entry name" value="Glyco_hydro_32N"/>
    <property type="match status" value="1"/>
</dbReference>
<protein>
    <submittedName>
        <fullName evidence="9">Glycoside hydrolase family 32 protein</fullName>
    </submittedName>
</protein>
<evidence type="ECO:0000256" key="1">
    <source>
        <dbReference type="ARBA" id="ARBA00009902"/>
    </source>
</evidence>
<feature type="domain" description="Glycosyl hydrolase family 32 C-terminal" evidence="7">
    <location>
        <begin position="395"/>
        <end position="531"/>
    </location>
</feature>
<dbReference type="SUPFAM" id="SSF49899">
    <property type="entry name" value="Concanavalin A-like lectins/glucanases"/>
    <property type="match status" value="1"/>
</dbReference>
<evidence type="ECO:0000256" key="3">
    <source>
        <dbReference type="ARBA" id="ARBA00023295"/>
    </source>
</evidence>
<gene>
    <name evidence="9" type="ORF">EYF70_07815</name>
    <name evidence="8" type="ORF">GCM10007387_10870</name>
</gene>
<evidence type="ECO:0000256" key="4">
    <source>
        <dbReference type="RuleBase" id="RU362110"/>
    </source>
</evidence>
<reference evidence="8" key="1">
    <citation type="journal article" date="2014" name="Int. J. Syst. Evol. Microbiol.">
        <title>Complete genome sequence of Corynebacterium casei LMG S-19264T (=DSM 44701T), isolated from a smear-ripened cheese.</title>
        <authorList>
            <consortium name="US DOE Joint Genome Institute (JGI-PGF)"/>
            <person name="Walter F."/>
            <person name="Albersmeier A."/>
            <person name="Kalinowski J."/>
            <person name="Ruckert C."/>
        </authorList>
    </citation>
    <scope>NUCLEOTIDE SEQUENCE</scope>
    <source>
        <strain evidence="8">KCTC 12343</strain>
    </source>
</reference>
<organism evidence="8 11">
    <name type="scientific">Pseudoduganella albidiflava</name>
    <dbReference type="NCBI Taxonomy" id="321983"/>
    <lineage>
        <taxon>Bacteria</taxon>
        <taxon>Pseudomonadati</taxon>
        <taxon>Pseudomonadota</taxon>
        <taxon>Betaproteobacteria</taxon>
        <taxon>Burkholderiales</taxon>
        <taxon>Oxalobacteraceae</taxon>
        <taxon>Telluria group</taxon>
        <taxon>Pseudoduganella</taxon>
    </lineage>
</organism>
<name>A0A411WVI3_9BURK</name>
<dbReference type="SUPFAM" id="SSF75005">
    <property type="entry name" value="Arabinanase/levansucrase/invertase"/>
    <property type="match status" value="1"/>
</dbReference>
<evidence type="ECO:0000313" key="9">
    <source>
        <dbReference type="EMBL" id="QBI00766.1"/>
    </source>
</evidence>
<dbReference type="InterPro" id="IPR023296">
    <property type="entry name" value="Glyco_hydro_beta-prop_sf"/>
</dbReference>
<dbReference type="Proteomes" id="UP000628442">
    <property type="component" value="Unassembled WGS sequence"/>
</dbReference>
<reference evidence="9 10" key="2">
    <citation type="submission" date="2019-02" db="EMBL/GenBank/DDBJ databases">
        <title>Draft Genome Sequences of Six Type Strains of the Genus Massilia.</title>
        <authorList>
            <person name="Miess H."/>
            <person name="Frediansyhah A."/>
            <person name="Gross H."/>
        </authorList>
    </citation>
    <scope>NUCLEOTIDE SEQUENCE [LARGE SCALE GENOMIC DNA]</scope>
    <source>
        <strain evidence="9 10">DSM 17472</strain>
    </source>
</reference>
<dbReference type="Proteomes" id="UP000292307">
    <property type="component" value="Chromosome"/>
</dbReference>
<evidence type="ECO:0000259" key="6">
    <source>
        <dbReference type="Pfam" id="PF00251"/>
    </source>
</evidence>
<dbReference type="PROSITE" id="PS51257">
    <property type="entry name" value="PROKAR_LIPOPROTEIN"/>
    <property type="match status" value="1"/>
</dbReference>
<dbReference type="PANTHER" id="PTHR42800:SF1">
    <property type="entry name" value="EXOINULINASE INUD (AFU_ORTHOLOGUE AFUA_5G00480)"/>
    <property type="match status" value="1"/>
</dbReference>
<dbReference type="InterPro" id="IPR013148">
    <property type="entry name" value="Glyco_hydro_32_N"/>
</dbReference>